<gene>
    <name evidence="1" type="ORF">ITP53_43545</name>
</gene>
<keyword evidence="2" id="KW-1185">Reference proteome</keyword>
<dbReference type="Proteomes" id="UP000605361">
    <property type="component" value="Unassembled WGS sequence"/>
</dbReference>
<dbReference type="EMBL" id="JADOGI010000210">
    <property type="protein sequence ID" value="MBF8192444.1"/>
    <property type="molecule type" value="Genomic_DNA"/>
</dbReference>
<protein>
    <submittedName>
        <fullName evidence="1">Uncharacterized protein</fullName>
    </submittedName>
</protein>
<comment type="caution">
    <text evidence="1">The sequence shown here is derived from an EMBL/GenBank/DDBJ whole genome shotgun (WGS) entry which is preliminary data.</text>
</comment>
<sequence length="72" mass="8433">MTSHNIPNEIPAERVKPGVAIQRVNLYRDGVFVRQVRYPGTERQARAYAQLQITHDTDPYWHYLLRVLRGEA</sequence>
<reference evidence="1" key="1">
    <citation type="submission" date="2020-11" db="EMBL/GenBank/DDBJ databases">
        <title>Whole-genome analyses of Nonomuraea sp. K274.</title>
        <authorList>
            <person name="Veyisoglu A."/>
        </authorList>
    </citation>
    <scope>NUCLEOTIDE SEQUENCE</scope>
    <source>
        <strain evidence="1">K274</strain>
    </source>
</reference>
<dbReference type="RefSeq" id="WP_195901335.1">
    <property type="nucleotide sequence ID" value="NZ_JADOGI010000210.1"/>
</dbReference>
<proteinExistence type="predicted"/>
<name>A0A931AK45_9ACTN</name>
<evidence type="ECO:0000313" key="1">
    <source>
        <dbReference type="EMBL" id="MBF8192444.1"/>
    </source>
</evidence>
<evidence type="ECO:0000313" key="2">
    <source>
        <dbReference type="Proteomes" id="UP000605361"/>
    </source>
</evidence>
<dbReference type="AlphaFoldDB" id="A0A931AK45"/>
<organism evidence="1 2">
    <name type="scientific">Nonomuraea cypriaca</name>
    <dbReference type="NCBI Taxonomy" id="1187855"/>
    <lineage>
        <taxon>Bacteria</taxon>
        <taxon>Bacillati</taxon>
        <taxon>Actinomycetota</taxon>
        <taxon>Actinomycetes</taxon>
        <taxon>Streptosporangiales</taxon>
        <taxon>Streptosporangiaceae</taxon>
        <taxon>Nonomuraea</taxon>
    </lineage>
</organism>
<accession>A0A931AK45</accession>